<organism evidence="2 3">
    <name type="scientific">Microscilla marina ATCC 23134</name>
    <dbReference type="NCBI Taxonomy" id="313606"/>
    <lineage>
        <taxon>Bacteria</taxon>
        <taxon>Pseudomonadati</taxon>
        <taxon>Bacteroidota</taxon>
        <taxon>Cytophagia</taxon>
        <taxon>Cytophagales</taxon>
        <taxon>Microscillaceae</taxon>
        <taxon>Microscilla</taxon>
    </lineage>
</organism>
<evidence type="ECO:0000313" key="2">
    <source>
        <dbReference type="EMBL" id="EAY25475.1"/>
    </source>
</evidence>
<dbReference type="AlphaFoldDB" id="A1ZVZ3"/>
<keyword evidence="1" id="KW-0472">Membrane</keyword>
<protein>
    <submittedName>
        <fullName evidence="2">Uncharacterized protein</fullName>
    </submittedName>
</protein>
<reference evidence="2 3" key="1">
    <citation type="submission" date="2007-01" db="EMBL/GenBank/DDBJ databases">
        <authorList>
            <person name="Haygood M."/>
            <person name="Podell S."/>
            <person name="Anderson C."/>
            <person name="Hopkinson B."/>
            <person name="Roe K."/>
            <person name="Barbeau K."/>
            <person name="Gaasterland T."/>
            <person name="Ferriera S."/>
            <person name="Johnson J."/>
            <person name="Kravitz S."/>
            <person name="Beeson K."/>
            <person name="Sutton G."/>
            <person name="Rogers Y.-H."/>
            <person name="Friedman R."/>
            <person name="Frazier M."/>
            <person name="Venter J.C."/>
        </authorList>
    </citation>
    <scope>NUCLEOTIDE SEQUENCE [LARGE SCALE GENOMIC DNA]</scope>
    <source>
        <strain evidence="2 3">ATCC 23134</strain>
    </source>
</reference>
<dbReference type="Proteomes" id="UP000004095">
    <property type="component" value="Unassembled WGS sequence"/>
</dbReference>
<dbReference type="EMBL" id="AAWS01000048">
    <property type="protein sequence ID" value="EAY25475.1"/>
    <property type="molecule type" value="Genomic_DNA"/>
</dbReference>
<keyword evidence="1" id="KW-1133">Transmembrane helix</keyword>
<evidence type="ECO:0000313" key="3">
    <source>
        <dbReference type="Proteomes" id="UP000004095"/>
    </source>
</evidence>
<dbReference type="RefSeq" id="WP_002702813.1">
    <property type="nucleotide sequence ID" value="NZ_AAWS01000048.1"/>
</dbReference>
<sequence length="65" mass="7564">MNFKHTFRYGLLLCFILCYKYFVKSTTIVYIETLKIFEFCGGQQTIGDGVGCQTIHDKSIGFDYF</sequence>
<name>A1ZVZ3_MICM2</name>
<evidence type="ECO:0000256" key="1">
    <source>
        <dbReference type="SAM" id="Phobius"/>
    </source>
</evidence>
<gene>
    <name evidence="2" type="ORF">M23134_00829</name>
</gene>
<feature type="transmembrane region" description="Helical" evidence="1">
    <location>
        <begin position="6"/>
        <end position="23"/>
    </location>
</feature>
<keyword evidence="1" id="KW-0812">Transmembrane</keyword>
<accession>A1ZVZ3</accession>
<keyword evidence="3" id="KW-1185">Reference proteome</keyword>
<comment type="caution">
    <text evidence="2">The sequence shown here is derived from an EMBL/GenBank/DDBJ whole genome shotgun (WGS) entry which is preliminary data.</text>
</comment>
<proteinExistence type="predicted"/>